<protein>
    <submittedName>
        <fullName evidence="7">Putative RNA-binding protein P16F5.06</fullName>
    </submittedName>
</protein>
<keyword evidence="2 4" id="KW-0694">RNA-binding</keyword>
<evidence type="ECO:0000256" key="1">
    <source>
        <dbReference type="ARBA" id="ARBA00004604"/>
    </source>
</evidence>
<dbReference type="PANTHER" id="PTHR48029:SF1">
    <property type="entry name" value="NUCLEOLAR PROTEIN 8"/>
    <property type="match status" value="1"/>
</dbReference>
<dbReference type="GO" id="GO:0005730">
    <property type="term" value="C:nucleolus"/>
    <property type="evidence" value="ECO:0007669"/>
    <property type="project" value="UniProtKB-SubCell"/>
</dbReference>
<evidence type="ECO:0000256" key="4">
    <source>
        <dbReference type="PROSITE-ProRule" id="PRU00176"/>
    </source>
</evidence>
<feature type="compositionally biased region" description="Acidic residues" evidence="5">
    <location>
        <begin position="445"/>
        <end position="460"/>
    </location>
</feature>
<dbReference type="SUPFAM" id="SSF54928">
    <property type="entry name" value="RNA-binding domain, RBD"/>
    <property type="match status" value="1"/>
</dbReference>
<dbReference type="Pfam" id="PF00076">
    <property type="entry name" value="RRM_1"/>
    <property type="match status" value="1"/>
</dbReference>
<feature type="compositionally biased region" description="Polar residues" evidence="5">
    <location>
        <begin position="403"/>
        <end position="413"/>
    </location>
</feature>
<feature type="compositionally biased region" description="Acidic residues" evidence="5">
    <location>
        <begin position="312"/>
        <end position="323"/>
    </location>
</feature>
<evidence type="ECO:0000313" key="7">
    <source>
        <dbReference type="EMBL" id="OBZ82039.1"/>
    </source>
</evidence>
<dbReference type="InterPro" id="IPR034138">
    <property type="entry name" value="NOP8_RRM"/>
</dbReference>
<feature type="compositionally biased region" description="Basic and acidic residues" evidence="5">
    <location>
        <begin position="417"/>
        <end position="444"/>
    </location>
</feature>
<dbReference type="OrthoDB" id="21643at2759"/>
<feature type="region of interest" description="Disordered" evidence="5">
    <location>
        <begin position="509"/>
        <end position="529"/>
    </location>
</feature>
<dbReference type="Proteomes" id="UP000093000">
    <property type="component" value="Unassembled WGS sequence"/>
</dbReference>
<dbReference type="PROSITE" id="PS50102">
    <property type="entry name" value="RRM"/>
    <property type="match status" value="1"/>
</dbReference>
<dbReference type="PANTHER" id="PTHR48029">
    <property type="entry name" value="NUCLEOLAR PROTEIN 8"/>
    <property type="match status" value="1"/>
</dbReference>
<dbReference type="Gene3D" id="3.30.70.330">
    <property type="match status" value="1"/>
</dbReference>
<accession>A0A1C7N073</accession>
<dbReference type="InterPro" id="IPR035979">
    <property type="entry name" value="RBD_domain_sf"/>
</dbReference>
<evidence type="ECO:0000259" key="6">
    <source>
        <dbReference type="PROSITE" id="PS50102"/>
    </source>
</evidence>
<evidence type="ECO:0000256" key="5">
    <source>
        <dbReference type="SAM" id="MobiDB-lite"/>
    </source>
</evidence>
<feature type="region of interest" description="Disordered" evidence="5">
    <location>
        <begin position="269"/>
        <end position="323"/>
    </location>
</feature>
<feature type="region of interest" description="Disordered" evidence="5">
    <location>
        <begin position="399"/>
        <end position="474"/>
    </location>
</feature>
<evidence type="ECO:0000256" key="3">
    <source>
        <dbReference type="ARBA" id="ARBA00023242"/>
    </source>
</evidence>
<keyword evidence="3" id="KW-0539">Nucleus</keyword>
<comment type="subcellular location">
    <subcellularLocation>
        <location evidence="1">Nucleus</location>
        <location evidence="1">Nucleolus</location>
    </subcellularLocation>
</comment>
<dbReference type="AlphaFoldDB" id="A0A1C7N073"/>
<sequence>MSTDTSDINKGSDPVQKRVYIGGLHPTTNEEQIKDRFSKFGTVNDVTIAKNTSNECRGFAHMTIETTPKKWETCLSVYNGAKWKGLELKLEEAKMDWQERKRIRDEKILEQEEKKKKRLERWNDSEGFHSKDMSLVTDNNMGSRKGWKRGRYGRAIAVMRLKKEDGTKFVFDPSHYKNNLTKLYNIGVRMKPVNKLITSIESDTSSDEDDWPSISLHRSQQDDAMDQSGDEDEENINNSANRDDKKRKAAMERMIEEQQARKELISQSLAEQQQNRKNHTTFSDDEDLKVDKAFETDTEDAPKPADGKQCMFDDDDESSDEEDLFKINPVLEGEEGRKRLELQKTFKGDERFKLGEDFIEAEETQKNKKMTGDDITQELNAEKGQALDVLRAMFGQDKVDTKPTVNKTQTWTNAARFDPDAEDASKYLIDREQKALDDERHTDDEKEADNAEEDDDDEDFFDQKSKSEAPMPVVSTDKHFEVNANLKPLFGDVEEAPFTLFGGNDNTSASSSNALFKQREQDTSSSLTSFKPRKAESRLGLGVMFFFHLDNPALMKKSCYAYDADGVFQNKPDEKDAYESKWRTQRPIIKEILKKRQKNAVKNQKKRATRDLK</sequence>
<dbReference type="InParanoid" id="A0A1C7N073"/>
<feature type="compositionally biased region" description="Acidic residues" evidence="5">
    <location>
        <begin position="223"/>
        <end position="235"/>
    </location>
</feature>
<dbReference type="SMART" id="SM00360">
    <property type="entry name" value="RRM"/>
    <property type="match status" value="1"/>
</dbReference>
<feature type="region of interest" description="Disordered" evidence="5">
    <location>
        <begin position="201"/>
        <end position="250"/>
    </location>
</feature>
<dbReference type="InterPro" id="IPR000504">
    <property type="entry name" value="RRM_dom"/>
</dbReference>
<proteinExistence type="predicted"/>
<evidence type="ECO:0000313" key="8">
    <source>
        <dbReference type="Proteomes" id="UP000093000"/>
    </source>
</evidence>
<feature type="compositionally biased region" description="Basic and acidic residues" evidence="5">
    <location>
        <begin position="241"/>
        <end position="250"/>
    </location>
</feature>
<dbReference type="CDD" id="cd12226">
    <property type="entry name" value="RRM_NOL8"/>
    <property type="match status" value="1"/>
</dbReference>
<organism evidence="7 8">
    <name type="scientific">Choanephora cucurbitarum</name>
    <dbReference type="NCBI Taxonomy" id="101091"/>
    <lineage>
        <taxon>Eukaryota</taxon>
        <taxon>Fungi</taxon>
        <taxon>Fungi incertae sedis</taxon>
        <taxon>Mucoromycota</taxon>
        <taxon>Mucoromycotina</taxon>
        <taxon>Mucoromycetes</taxon>
        <taxon>Mucorales</taxon>
        <taxon>Mucorineae</taxon>
        <taxon>Choanephoraceae</taxon>
        <taxon>Choanephoroideae</taxon>
        <taxon>Choanephora</taxon>
    </lineage>
</organism>
<dbReference type="GO" id="GO:0003723">
    <property type="term" value="F:RNA binding"/>
    <property type="evidence" value="ECO:0007669"/>
    <property type="project" value="UniProtKB-UniRule"/>
</dbReference>
<keyword evidence="8" id="KW-1185">Reference proteome</keyword>
<dbReference type="EMBL" id="LUGH01000970">
    <property type="protein sequence ID" value="OBZ82039.1"/>
    <property type="molecule type" value="Genomic_DNA"/>
</dbReference>
<comment type="caution">
    <text evidence="7">The sequence shown here is derived from an EMBL/GenBank/DDBJ whole genome shotgun (WGS) entry which is preliminary data.</text>
</comment>
<evidence type="ECO:0000256" key="2">
    <source>
        <dbReference type="ARBA" id="ARBA00022884"/>
    </source>
</evidence>
<feature type="compositionally biased region" description="Basic and acidic residues" evidence="5">
    <location>
        <begin position="289"/>
        <end position="306"/>
    </location>
</feature>
<feature type="domain" description="RRM" evidence="6">
    <location>
        <begin position="17"/>
        <end position="95"/>
    </location>
</feature>
<gene>
    <name evidence="7" type="ORF">A0J61_09912</name>
</gene>
<dbReference type="STRING" id="101091.A0A1C7N073"/>
<dbReference type="InterPro" id="IPR012677">
    <property type="entry name" value="Nucleotide-bd_a/b_plait_sf"/>
</dbReference>
<name>A0A1C7N073_9FUNG</name>
<reference evidence="7 8" key="1">
    <citation type="submission" date="2016-03" db="EMBL/GenBank/DDBJ databases">
        <title>Choanephora cucurbitarum.</title>
        <authorList>
            <person name="Min B."/>
            <person name="Park H."/>
            <person name="Park J.-H."/>
            <person name="Shin H.-D."/>
            <person name="Choi I.-G."/>
        </authorList>
    </citation>
    <scope>NUCLEOTIDE SEQUENCE [LARGE SCALE GENOMIC DNA]</scope>
    <source>
        <strain evidence="7 8">KUS-F28377</strain>
    </source>
</reference>